<evidence type="ECO:0000313" key="3">
    <source>
        <dbReference type="Proteomes" id="UP000235943"/>
    </source>
</evidence>
<dbReference type="AlphaFoldDB" id="A0A2N8TGU1"/>
<dbReference type="EMBL" id="POUC01000341">
    <property type="protein sequence ID" value="PNG18233.1"/>
    <property type="molecule type" value="Genomic_DNA"/>
</dbReference>
<gene>
    <name evidence="2" type="ORF">C1J00_32170</name>
</gene>
<evidence type="ECO:0000256" key="1">
    <source>
        <dbReference type="SAM" id="MobiDB-lite"/>
    </source>
</evidence>
<proteinExistence type="predicted"/>
<keyword evidence="3" id="KW-1185">Reference proteome</keyword>
<name>A0A2N8TGU1_9ACTN</name>
<feature type="region of interest" description="Disordered" evidence="1">
    <location>
        <begin position="83"/>
        <end position="108"/>
    </location>
</feature>
<accession>A0A2N8TGU1</accession>
<reference evidence="2 3" key="1">
    <citation type="submission" date="2018-01" db="EMBL/GenBank/DDBJ databases">
        <title>Draft genome sequence of Streptomyces sp. 13K301.</title>
        <authorList>
            <person name="Sahin N."/>
            <person name="Saygin H."/>
            <person name="Ay H."/>
        </authorList>
    </citation>
    <scope>NUCLEOTIDE SEQUENCE [LARGE SCALE GENOMIC DNA]</scope>
    <source>
        <strain evidence="2 3">13K301</strain>
    </source>
</reference>
<dbReference type="OrthoDB" id="4147172at2"/>
<organism evidence="2 3">
    <name type="scientific">Streptomyces cahuitamycinicus</name>
    <dbReference type="NCBI Taxonomy" id="2070367"/>
    <lineage>
        <taxon>Bacteria</taxon>
        <taxon>Bacillati</taxon>
        <taxon>Actinomycetota</taxon>
        <taxon>Actinomycetes</taxon>
        <taxon>Kitasatosporales</taxon>
        <taxon>Streptomycetaceae</taxon>
        <taxon>Streptomyces</taxon>
    </lineage>
</organism>
<protein>
    <submittedName>
        <fullName evidence="2">Uncharacterized protein</fullName>
    </submittedName>
</protein>
<sequence>MRLMITSQKTDRLDRWQWVFEDWPDVICQRGLRAQTPIDAVLMAAVEEWNAHHAERQISDENDKVIAGRTERCGRFALANSCPSRESGGRRLGRSARTGAVATDADGT</sequence>
<dbReference type="Proteomes" id="UP000235943">
    <property type="component" value="Unassembled WGS sequence"/>
</dbReference>
<evidence type="ECO:0000313" key="2">
    <source>
        <dbReference type="EMBL" id="PNG18233.1"/>
    </source>
</evidence>
<dbReference type="RefSeq" id="WP_102912510.1">
    <property type="nucleotide sequence ID" value="NZ_POUC01000341.1"/>
</dbReference>
<comment type="caution">
    <text evidence="2">The sequence shown here is derived from an EMBL/GenBank/DDBJ whole genome shotgun (WGS) entry which is preliminary data.</text>
</comment>